<protein>
    <submittedName>
        <fullName evidence="3">Amino acid-binding protein</fullName>
    </submittedName>
</protein>
<dbReference type="EMBL" id="JAFBXE010000006">
    <property type="protein sequence ID" value="MBM2412935.1"/>
    <property type="molecule type" value="Genomic_DNA"/>
</dbReference>
<evidence type="ECO:0000313" key="5">
    <source>
        <dbReference type="Proteomes" id="UP000755667"/>
    </source>
</evidence>
<accession>A0A9Q2S044</accession>
<dbReference type="GO" id="GO:0022857">
    <property type="term" value="F:transmembrane transporter activity"/>
    <property type="evidence" value="ECO:0007669"/>
    <property type="project" value="InterPro"/>
</dbReference>
<dbReference type="GeneID" id="62639311"/>
<dbReference type="Gene3D" id="3.40.190.100">
    <property type="entry name" value="Glycine betaine-binding periplasmic protein, domain 2"/>
    <property type="match status" value="1"/>
</dbReference>
<proteinExistence type="predicted"/>
<feature type="signal peptide" evidence="1">
    <location>
        <begin position="1"/>
        <end position="25"/>
    </location>
</feature>
<dbReference type="InterPro" id="IPR007210">
    <property type="entry name" value="ABC_Gly_betaine_transp_sub-bd"/>
</dbReference>
<keyword evidence="6" id="KW-1185">Reference proteome</keyword>
<evidence type="ECO:0000259" key="2">
    <source>
        <dbReference type="Pfam" id="PF04069"/>
    </source>
</evidence>
<dbReference type="GO" id="GO:0043190">
    <property type="term" value="C:ATP-binding cassette (ABC) transporter complex"/>
    <property type="evidence" value="ECO:0007669"/>
    <property type="project" value="InterPro"/>
</dbReference>
<keyword evidence="1" id="KW-0732">Signal</keyword>
<dbReference type="Proteomes" id="UP000755667">
    <property type="component" value="Unassembled WGS sequence"/>
</dbReference>
<dbReference type="SUPFAM" id="SSF53850">
    <property type="entry name" value="Periplasmic binding protein-like II"/>
    <property type="match status" value="1"/>
</dbReference>
<name>A0A9Q2S044_9RHOB</name>
<feature type="domain" description="ABC-type glycine betaine transport system substrate-binding" evidence="2">
    <location>
        <begin position="27"/>
        <end position="308"/>
    </location>
</feature>
<dbReference type="Pfam" id="PF04069">
    <property type="entry name" value="OpuAC"/>
    <property type="match status" value="1"/>
</dbReference>
<dbReference type="CDD" id="cd13642">
    <property type="entry name" value="PBP2_BCP_1"/>
    <property type="match status" value="1"/>
</dbReference>
<organism evidence="3 5">
    <name type="scientific">Marivita cryptomonadis</name>
    <dbReference type="NCBI Taxonomy" id="505252"/>
    <lineage>
        <taxon>Bacteria</taxon>
        <taxon>Pseudomonadati</taxon>
        <taxon>Pseudomonadota</taxon>
        <taxon>Alphaproteobacteria</taxon>
        <taxon>Rhodobacterales</taxon>
        <taxon>Roseobacteraceae</taxon>
        <taxon>Marivita</taxon>
    </lineage>
</organism>
<feature type="chain" id="PRO_5040388547" evidence="1">
    <location>
        <begin position="26"/>
        <end position="320"/>
    </location>
</feature>
<dbReference type="Proteomes" id="UP000809440">
    <property type="component" value="Unassembled WGS sequence"/>
</dbReference>
<evidence type="ECO:0000313" key="3">
    <source>
        <dbReference type="EMBL" id="MBM2412935.1"/>
    </source>
</evidence>
<dbReference type="AlphaFoldDB" id="A0A9Q2S044"/>
<comment type="caution">
    <text evidence="3">The sequence shown here is derived from an EMBL/GenBank/DDBJ whole genome shotgun (WGS) entry which is preliminary data.</text>
</comment>
<dbReference type="EMBL" id="JAFBXF010000006">
    <property type="protein sequence ID" value="MBM2417603.1"/>
    <property type="molecule type" value="Genomic_DNA"/>
</dbReference>
<reference evidence="3 6" key="1">
    <citation type="submission" date="2021-01" db="EMBL/GenBank/DDBJ databases">
        <title>Diatom-associated Roseobacters Show Island Model of Population Structure.</title>
        <authorList>
            <person name="Qu L."/>
            <person name="Feng X."/>
            <person name="Chen Y."/>
            <person name="Li L."/>
            <person name="Wang X."/>
            <person name="Hu Z."/>
            <person name="Wang H."/>
            <person name="Luo H."/>
        </authorList>
    </citation>
    <scope>NUCLEOTIDE SEQUENCE</scope>
    <source>
        <strain evidence="4 6">CC28-63</strain>
        <strain evidence="3">CC28-69</strain>
    </source>
</reference>
<sequence length="320" mass="34964">MKMTKTRALTTSAIVALSTGGAAQAADIVIGVPNWASVNATAHVLEVVIEDNLGLDVELQNGTNPIVFEAMDSGSMHVHPEVWMPNQQNLHDTYVQDKGSVVMNTNPVQAEQGMCVPAAIAEEYDIKSIDDLSDPDKIAIFDTDGNGTPEVWIGAPGWASTVVEKIRAKSYGYDQMFELTEYEETIAYANLANAATAGEPWIGFCYSPHYIFVTQDLYVLEEPAHDPATWTIVQPTDDPDWLEKSEASTAWNGATLHLHYAKELEEAYPEVAALFQNYQMTGDDLSAMGKALAVDGVEAATFAKQWVADNEDTVINWLTN</sequence>
<evidence type="ECO:0000313" key="6">
    <source>
        <dbReference type="Proteomes" id="UP000809440"/>
    </source>
</evidence>
<dbReference type="Gene3D" id="3.10.105.10">
    <property type="entry name" value="Dipeptide-binding Protein, Domain 3"/>
    <property type="match status" value="2"/>
</dbReference>
<evidence type="ECO:0000313" key="4">
    <source>
        <dbReference type="EMBL" id="MBM2417603.1"/>
    </source>
</evidence>
<dbReference type="OrthoDB" id="9787902at2"/>
<dbReference type="RefSeq" id="WP_138487785.1">
    <property type="nucleotide sequence ID" value="NZ_JAFBWU010000006.1"/>
</dbReference>
<evidence type="ECO:0000256" key="1">
    <source>
        <dbReference type="SAM" id="SignalP"/>
    </source>
</evidence>
<gene>
    <name evidence="3" type="ORF">JQX41_11520</name>
    <name evidence="4" type="ORF">JQX48_11525</name>
</gene>